<dbReference type="InterPro" id="IPR021655">
    <property type="entry name" value="Put_metal-bd"/>
</dbReference>
<dbReference type="Proteomes" id="UP001147700">
    <property type="component" value="Unassembled WGS sequence"/>
</dbReference>
<proteinExistence type="predicted"/>
<accession>A0ABT4RUI1</accession>
<sequence>MSVVARLFGALLLCALFAAPAHAQQPWGAAFKGQCCYLTLESGEVAGGQYFEFENTGDQTWVQGNLKLGTAGAHDRASAFWHPTWSERIRPAALPVQAVAKGQRARFDFVVQAPTGVGTITTFREHFQLVAELIAWVPGSEVYLDYTVLPSLPPSVGLKTVPPTVNRGGTLEVTADATDNRAVHRVEFSLAGKTFTVYTPERDGRTYKLSVPASEVPAGTHTLIARAVDRVGNFATSAATVSVTLADRDGDGVLEDADCNDFNPAARPGAVDRPDNGVDENCDGTDALPRVDATIANAWEWSSRTTRNTSLKVRGAPAGARLELRCAGRGCPFSVRRFTSKGGTLDLRRQYFRRARFRVGATLEIRILVPGHVAKVARFTMRRGKRPLTGYLCLPPGATKPTRTCA</sequence>
<evidence type="ECO:0000313" key="3">
    <source>
        <dbReference type="EMBL" id="MDA0142142.1"/>
    </source>
</evidence>
<dbReference type="Gene3D" id="2.60.40.10">
    <property type="entry name" value="Immunoglobulins"/>
    <property type="match status" value="2"/>
</dbReference>
<evidence type="ECO:0000256" key="1">
    <source>
        <dbReference type="SAM" id="MobiDB-lite"/>
    </source>
</evidence>
<dbReference type="EMBL" id="JAPCID010000076">
    <property type="protein sequence ID" value="MDA0142142.1"/>
    <property type="molecule type" value="Genomic_DNA"/>
</dbReference>
<dbReference type="RefSeq" id="WP_202954062.1">
    <property type="nucleotide sequence ID" value="NZ_JAPCID010000076.1"/>
</dbReference>
<evidence type="ECO:0000313" key="4">
    <source>
        <dbReference type="Proteomes" id="UP001147700"/>
    </source>
</evidence>
<keyword evidence="2" id="KW-0732">Signal</keyword>
<comment type="caution">
    <text evidence="3">The sequence shown here is derived from an EMBL/GenBank/DDBJ whole genome shotgun (WGS) entry which is preliminary data.</text>
</comment>
<feature type="signal peptide" evidence="2">
    <location>
        <begin position="1"/>
        <end position="23"/>
    </location>
</feature>
<feature type="region of interest" description="Disordered" evidence="1">
    <location>
        <begin position="265"/>
        <end position="284"/>
    </location>
</feature>
<reference evidence="3" key="1">
    <citation type="submission" date="2022-10" db="EMBL/GenBank/DDBJ databases">
        <title>The WGS of Solirubrobacter sp. CPCC 204708.</title>
        <authorList>
            <person name="Jiang Z."/>
        </authorList>
    </citation>
    <scope>NUCLEOTIDE SEQUENCE</scope>
    <source>
        <strain evidence="3">CPCC 204708</strain>
    </source>
</reference>
<feature type="chain" id="PRO_5046980189" evidence="2">
    <location>
        <begin position="24"/>
        <end position="406"/>
    </location>
</feature>
<organism evidence="3 4">
    <name type="scientific">Solirubrobacter deserti</name>
    <dbReference type="NCBI Taxonomy" id="2282478"/>
    <lineage>
        <taxon>Bacteria</taxon>
        <taxon>Bacillati</taxon>
        <taxon>Actinomycetota</taxon>
        <taxon>Thermoleophilia</taxon>
        <taxon>Solirubrobacterales</taxon>
        <taxon>Solirubrobacteraceae</taxon>
        <taxon>Solirubrobacter</taxon>
    </lineage>
</organism>
<name>A0ABT4RUI1_9ACTN</name>
<protein>
    <submittedName>
        <fullName evidence="3">Ig-like domain-containing protein</fullName>
    </submittedName>
</protein>
<dbReference type="Pfam" id="PF11617">
    <property type="entry name" value="Cu-binding_MopE"/>
    <property type="match status" value="1"/>
</dbReference>
<dbReference type="Pfam" id="PF17957">
    <property type="entry name" value="Big_7"/>
    <property type="match status" value="1"/>
</dbReference>
<keyword evidence="4" id="KW-1185">Reference proteome</keyword>
<dbReference type="InterPro" id="IPR013783">
    <property type="entry name" value="Ig-like_fold"/>
</dbReference>
<evidence type="ECO:0000256" key="2">
    <source>
        <dbReference type="SAM" id="SignalP"/>
    </source>
</evidence>
<gene>
    <name evidence="3" type="ORF">OJ962_31955</name>
</gene>